<name>A0LQT2_ACIC1</name>
<dbReference type="InterPro" id="IPR042003">
    <property type="entry name" value="Sortase_E"/>
</dbReference>
<dbReference type="NCBIfam" id="NF033747">
    <property type="entry name" value="class_E_sortase"/>
    <property type="match status" value="1"/>
</dbReference>
<gene>
    <name evidence="4" type="ordered locus">Acel_0016</name>
</gene>
<evidence type="ECO:0000313" key="5">
    <source>
        <dbReference type="Proteomes" id="UP000008221"/>
    </source>
</evidence>
<keyword evidence="3" id="KW-0812">Transmembrane</keyword>
<feature type="transmembrane region" description="Helical" evidence="3">
    <location>
        <begin position="21"/>
        <end position="45"/>
    </location>
</feature>
<dbReference type="RefSeq" id="WP_011718856.1">
    <property type="nucleotide sequence ID" value="NC_008578.1"/>
</dbReference>
<dbReference type="NCBIfam" id="TIGR01076">
    <property type="entry name" value="sortase_fam"/>
    <property type="match status" value="1"/>
</dbReference>
<keyword evidence="3" id="KW-0472">Membrane</keyword>
<keyword evidence="1" id="KW-0378">Hydrolase</keyword>
<feature type="active site" description="Proton donor/acceptor" evidence="2">
    <location>
        <position position="148"/>
    </location>
</feature>
<evidence type="ECO:0000256" key="1">
    <source>
        <dbReference type="ARBA" id="ARBA00022801"/>
    </source>
</evidence>
<dbReference type="SUPFAM" id="SSF63817">
    <property type="entry name" value="Sortase"/>
    <property type="match status" value="1"/>
</dbReference>
<dbReference type="Gene3D" id="2.40.260.10">
    <property type="entry name" value="Sortase"/>
    <property type="match status" value="1"/>
</dbReference>
<dbReference type="Pfam" id="PF04203">
    <property type="entry name" value="Sortase"/>
    <property type="match status" value="1"/>
</dbReference>
<dbReference type="InterPro" id="IPR053465">
    <property type="entry name" value="Sortase_Class_E"/>
</dbReference>
<feature type="active site" description="Acyl-thioester intermediate" evidence="2">
    <location>
        <position position="216"/>
    </location>
</feature>
<keyword evidence="3" id="KW-1133">Transmembrane helix</keyword>
<evidence type="ECO:0000256" key="2">
    <source>
        <dbReference type="PIRSR" id="PIRSR605754-1"/>
    </source>
</evidence>
<sequence>MTRTLQKSPVTTIRGSAPRRVLGVAGEILITLGVVVLLFVGYDLWFTGLYTASAQRELKHELAITWQTATANPAPPPAPSAVPSPDGVLPDDVVPGNALALIRIPRLGRHYVYAIVEGVSTADLKKGPGHYPGTAMPGQVGNFVVSGHRTTYLAPFNGLDKLRLGDPIVIETATMWYVYRVTQMETVLPTDVAVILPVPDHPGERPTEALITLTTCTPKYSASHRLVVHGRLETAQPKSAGIPAVLREG</sequence>
<dbReference type="KEGG" id="ace:Acel_0016"/>
<dbReference type="InParanoid" id="A0LQT2"/>
<dbReference type="AlphaFoldDB" id="A0LQT2"/>
<dbReference type="InterPro" id="IPR005754">
    <property type="entry name" value="Sortase"/>
</dbReference>
<dbReference type="STRING" id="351607.Acel_0016"/>
<dbReference type="HOGENOM" id="CLU_045680_5_1_11"/>
<dbReference type="CDD" id="cd05830">
    <property type="entry name" value="Sortase_E"/>
    <property type="match status" value="1"/>
</dbReference>
<organism evidence="4 5">
    <name type="scientific">Acidothermus cellulolyticus (strain ATCC 43068 / DSM 8971 / 11B)</name>
    <dbReference type="NCBI Taxonomy" id="351607"/>
    <lineage>
        <taxon>Bacteria</taxon>
        <taxon>Bacillati</taxon>
        <taxon>Actinomycetota</taxon>
        <taxon>Actinomycetes</taxon>
        <taxon>Acidothermales</taxon>
        <taxon>Acidothermaceae</taxon>
        <taxon>Acidothermus</taxon>
    </lineage>
</organism>
<dbReference type="OrthoDB" id="5242879at2"/>
<dbReference type="eggNOG" id="COG3764">
    <property type="taxonomic scope" value="Bacteria"/>
</dbReference>
<dbReference type="GO" id="GO:0016787">
    <property type="term" value="F:hydrolase activity"/>
    <property type="evidence" value="ECO:0007669"/>
    <property type="project" value="UniProtKB-KW"/>
</dbReference>
<dbReference type="Proteomes" id="UP000008221">
    <property type="component" value="Chromosome"/>
</dbReference>
<protein>
    <submittedName>
        <fullName evidence="4">Sortase family protein</fullName>
    </submittedName>
</protein>
<reference evidence="4 5" key="1">
    <citation type="journal article" date="2009" name="Genome Res.">
        <title>Complete genome of the cellulolytic thermophile Acidothermus cellulolyticus 11B provides insights into its ecophysiological and evolutionary adaptations.</title>
        <authorList>
            <person name="Barabote R.D."/>
            <person name="Xie G."/>
            <person name="Leu D.H."/>
            <person name="Normand P."/>
            <person name="Necsulea A."/>
            <person name="Daubin V."/>
            <person name="Medigue C."/>
            <person name="Adney W.S."/>
            <person name="Xu X.C."/>
            <person name="Lapidus A."/>
            <person name="Parales R.E."/>
            <person name="Detter C."/>
            <person name="Pujic P."/>
            <person name="Bruce D."/>
            <person name="Lavire C."/>
            <person name="Challacombe J.F."/>
            <person name="Brettin T.S."/>
            <person name="Berry A.M."/>
        </authorList>
    </citation>
    <scope>NUCLEOTIDE SEQUENCE [LARGE SCALE GENOMIC DNA]</scope>
    <source>
        <strain evidence="5">ATCC 43068 / DSM 8971 / 11B</strain>
    </source>
</reference>
<dbReference type="EMBL" id="CP000481">
    <property type="protein sequence ID" value="ABK51792.1"/>
    <property type="molecule type" value="Genomic_DNA"/>
</dbReference>
<evidence type="ECO:0000313" key="4">
    <source>
        <dbReference type="EMBL" id="ABK51792.1"/>
    </source>
</evidence>
<evidence type="ECO:0000256" key="3">
    <source>
        <dbReference type="SAM" id="Phobius"/>
    </source>
</evidence>
<keyword evidence="5" id="KW-1185">Reference proteome</keyword>
<dbReference type="InterPro" id="IPR023365">
    <property type="entry name" value="Sortase_dom-sf"/>
</dbReference>
<proteinExistence type="predicted"/>
<accession>A0LQT2</accession>